<dbReference type="Proteomes" id="UP001597186">
    <property type="component" value="Unassembled WGS sequence"/>
</dbReference>
<keyword evidence="3" id="KW-0238">DNA-binding</keyword>
<dbReference type="PROSITE" id="PS50931">
    <property type="entry name" value="HTH_LYSR"/>
    <property type="match status" value="1"/>
</dbReference>
<dbReference type="InterPro" id="IPR036390">
    <property type="entry name" value="WH_DNA-bd_sf"/>
</dbReference>
<evidence type="ECO:0000256" key="3">
    <source>
        <dbReference type="ARBA" id="ARBA00023125"/>
    </source>
</evidence>
<dbReference type="InterPro" id="IPR036388">
    <property type="entry name" value="WH-like_DNA-bd_sf"/>
</dbReference>
<name>A0ABW4EHC6_9RHOB</name>
<evidence type="ECO:0000256" key="2">
    <source>
        <dbReference type="ARBA" id="ARBA00023015"/>
    </source>
</evidence>
<comment type="similarity">
    <text evidence="1">Belongs to the LysR transcriptional regulatory family.</text>
</comment>
<organism evidence="6 7">
    <name type="scientific">Lacimonas salitolerans</name>
    <dbReference type="NCBI Taxonomy" id="1323750"/>
    <lineage>
        <taxon>Bacteria</taxon>
        <taxon>Pseudomonadati</taxon>
        <taxon>Pseudomonadota</taxon>
        <taxon>Alphaproteobacteria</taxon>
        <taxon>Rhodobacterales</taxon>
        <taxon>Paracoccaceae</taxon>
        <taxon>Lacimonas</taxon>
    </lineage>
</organism>
<evidence type="ECO:0000313" key="6">
    <source>
        <dbReference type="EMBL" id="MFD1509559.1"/>
    </source>
</evidence>
<evidence type="ECO:0000259" key="5">
    <source>
        <dbReference type="PROSITE" id="PS50931"/>
    </source>
</evidence>
<keyword evidence="2" id="KW-0805">Transcription regulation</keyword>
<proteinExistence type="inferred from homology"/>
<dbReference type="Gene3D" id="1.10.10.10">
    <property type="entry name" value="Winged helix-like DNA-binding domain superfamily/Winged helix DNA-binding domain"/>
    <property type="match status" value="1"/>
</dbReference>
<gene>
    <name evidence="6" type="ORF">ACFTOW_09110</name>
</gene>
<dbReference type="InterPro" id="IPR050176">
    <property type="entry name" value="LTTR"/>
</dbReference>
<dbReference type="PANTHER" id="PTHR30579">
    <property type="entry name" value="TRANSCRIPTIONAL REGULATOR"/>
    <property type="match status" value="1"/>
</dbReference>
<reference evidence="7" key="1">
    <citation type="journal article" date="2019" name="Int. J. Syst. Evol. Microbiol.">
        <title>The Global Catalogue of Microorganisms (GCM) 10K type strain sequencing project: providing services to taxonomists for standard genome sequencing and annotation.</title>
        <authorList>
            <consortium name="The Broad Institute Genomics Platform"/>
            <consortium name="The Broad Institute Genome Sequencing Center for Infectious Disease"/>
            <person name="Wu L."/>
            <person name="Ma J."/>
        </authorList>
    </citation>
    <scope>NUCLEOTIDE SEQUENCE [LARGE SCALE GENOMIC DNA]</scope>
    <source>
        <strain evidence="7">CGMCC 1.12477</strain>
    </source>
</reference>
<evidence type="ECO:0000256" key="4">
    <source>
        <dbReference type="ARBA" id="ARBA00023163"/>
    </source>
</evidence>
<evidence type="ECO:0000256" key="1">
    <source>
        <dbReference type="ARBA" id="ARBA00009437"/>
    </source>
</evidence>
<keyword evidence="4" id="KW-0804">Transcription</keyword>
<dbReference type="EMBL" id="JBHUDD010000052">
    <property type="protein sequence ID" value="MFD1509559.1"/>
    <property type="molecule type" value="Genomic_DNA"/>
</dbReference>
<dbReference type="InterPro" id="IPR000847">
    <property type="entry name" value="LysR_HTH_N"/>
</dbReference>
<feature type="domain" description="HTH lysR-type" evidence="5">
    <location>
        <begin position="10"/>
        <end position="67"/>
    </location>
</feature>
<dbReference type="Pfam" id="PF00126">
    <property type="entry name" value="HTH_1"/>
    <property type="match status" value="1"/>
</dbReference>
<evidence type="ECO:0000313" key="7">
    <source>
        <dbReference type="Proteomes" id="UP001597186"/>
    </source>
</evidence>
<accession>A0ABW4EHC6</accession>
<comment type="caution">
    <text evidence="6">The sequence shown here is derived from an EMBL/GenBank/DDBJ whole genome shotgun (WGS) entry which is preliminary data.</text>
</comment>
<sequence>MTPVQPSQSILFELLRSFTTLARTLNLSHAVKELRSTRQTVRRHVAQLEELRGEPLFEVIDRQYRLTEAGARALPEAEDLLARGIAWMQNHSSHQNGLFVATYTDQADFDYYLQQHPVSAIWRTGSERMQQIVACWAEAGGQIEHPSMQAIRKHLLVYRLGEDDGVWYCAEVGDESSFSSWYGWAAARSSVGRALERLPGGASFASLLAQPFKDVASTHGMRLDHVHTQMTRGTEFPEGLHPISFQRLMLGCSFPDGSFALASYVERTYEIEISELPPEKITTMPPDLLMTVPKEPPKLQSIPF</sequence>
<keyword evidence="7" id="KW-1185">Reference proteome</keyword>
<protein>
    <submittedName>
        <fullName evidence="6">LysR family transcriptional regulator</fullName>
    </submittedName>
</protein>
<dbReference type="SUPFAM" id="SSF46785">
    <property type="entry name" value="Winged helix' DNA-binding domain"/>
    <property type="match status" value="1"/>
</dbReference>
<dbReference type="PANTHER" id="PTHR30579:SF3">
    <property type="entry name" value="TRANSCRIPTIONAL REGULATORY PROTEIN"/>
    <property type="match status" value="1"/>
</dbReference>
<dbReference type="RefSeq" id="WP_379914846.1">
    <property type="nucleotide sequence ID" value="NZ_JBHUDD010000052.1"/>
</dbReference>